<feature type="binding site" evidence="9">
    <location>
        <position position="352"/>
    </location>
    <ligand>
        <name>Zn(2+)</name>
        <dbReference type="ChEBI" id="CHEBI:29105"/>
    </ligand>
</feature>
<dbReference type="RefSeq" id="WP_090470568.1">
    <property type="nucleotide sequence ID" value="NZ_FOWF01000006.1"/>
</dbReference>
<feature type="active site" description="Proton acceptor" evidence="6">
    <location>
        <position position="319"/>
    </location>
</feature>
<dbReference type="FunFam" id="3.40.50.1980:FF:000026">
    <property type="entry name" value="Histidinol dehydrogenase"/>
    <property type="match status" value="1"/>
</dbReference>
<dbReference type="GO" id="GO:0051287">
    <property type="term" value="F:NAD binding"/>
    <property type="evidence" value="ECO:0007669"/>
    <property type="project" value="InterPro"/>
</dbReference>
<dbReference type="GO" id="GO:0046872">
    <property type="term" value="F:metal ion binding"/>
    <property type="evidence" value="ECO:0007669"/>
    <property type="project" value="UniProtKB-KW"/>
</dbReference>
<keyword evidence="4 5" id="KW-0560">Oxidoreductase</keyword>
<sequence>MEILKKAQKRTAEDNRALRNTVSEIIDRVTEEGDAALREYSEKFDGFRRASFRVSREEIDRAYEMMTAQEIQDLKDAKANIRAFAEAQRGSLTEVKDFSPQPGIFLSDRVIPVQSCLCYVPGGRHPLYSSALMLITPAQVAGVKRICAASPIDRETGCIHYKTLVAMDIAGAHEIYAVGGVQAIAAFSYGTESIRPVDLIVGPGNQYVAEAKRQCYGQVGIDFVAGPSEVLCIADSQADPTTVAADLLAQAEHDPNAKAILLSTERSFALAVMDAVEAELKTLPTGEVARQSWNTYGEVALVESLDEAAEIANEIAPEHLEINAAGAGRILDSLVNYGSLFLGGNTAEVFGDYASGTNHTLPTVRAARYTGGVWVGTFLKVCTHQHMTKNASRAIAPLVKRMAEGEGLAAHAQAAARRM</sequence>
<reference evidence="11 12" key="1">
    <citation type="submission" date="2016-10" db="EMBL/GenBank/DDBJ databases">
        <authorList>
            <person name="de Groot N.N."/>
        </authorList>
    </citation>
    <scope>NUCLEOTIDE SEQUENCE [LARGE SCALE GENOMIC DNA]</scope>
    <source>
        <strain evidence="11 12">KHGC13</strain>
    </source>
</reference>
<feature type="binding site" evidence="8">
    <location>
        <position position="319"/>
    </location>
    <ligand>
        <name>substrate</name>
    </ligand>
</feature>
<dbReference type="Gene3D" id="1.20.5.1300">
    <property type="match status" value="1"/>
</dbReference>
<dbReference type="GO" id="GO:0000105">
    <property type="term" value="P:L-histidine biosynthetic process"/>
    <property type="evidence" value="ECO:0007669"/>
    <property type="project" value="InterPro"/>
</dbReference>
<dbReference type="Proteomes" id="UP000198817">
    <property type="component" value="Unassembled WGS sequence"/>
</dbReference>
<evidence type="ECO:0000313" key="12">
    <source>
        <dbReference type="Proteomes" id="UP000198817"/>
    </source>
</evidence>
<dbReference type="EMBL" id="FPBT01000005">
    <property type="protein sequence ID" value="SFU44762.1"/>
    <property type="molecule type" value="Genomic_DNA"/>
</dbReference>
<evidence type="ECO:0000313" key="11">
    <source>
        <dbReference type="EMBL" id="SFU44762.1"/>
    </source>
</evidence>
<dbReference type="CDD" id="cd06572">
    <property type="entry name" value="Histidinol_dh"/>
    <property type="match status" value="1"/>
</dbReference>
<organism evidence="11 12">
    <name type="scientific">Eubacterium pyruvativorans</name>
    <dbReference type="NCBI Taxonomy" id="155865"/>
    <lineage>
        <taxon>Bacteria</taxon>
        <taxon>Bacillati</taxon>
        <taxon>Bacillota</taxon>
        <taxon>Clostridia</taxon>
        <taxon>Eubacteriales</taxon>
        <taxon>Eubacteriaceae</taxon>
        <taxon>Eubacterium</taxon>
    </lineage>
</organism>
<dbReference type="FunFam" id="3.40.50.1980:FF:000001">
    <property type="entry name" value="Histidinol dehydrogenase"/>
    <property type="match status" value="1"/>
</dbReference>
<dbReference type="Pfam" id="PF00815">
    <property type="entry name" value="Histidinol_dh"/>
    <property type="match status" value="1"/>
</dbReference>
<dbReference type="STRING" id="155865.SAMN05216515_10663"/>
<feature type="binding site" evidence="7">
    <location>
        <position position="182"/>
    </location>
    <ligand>
        <name>NAD(+)</name>
        <dbReference type="ChEBI" id="CHEBI:57540"/>
    </ligand>
</feature>
<evidence type="ECO:0000256" key="2">
    <source>
        <dbReference type="ARBA" id="ARBA00022723"/>
    </source>
</evidence>
<feature type="binding site" evidence="9">
    <location>
        <position position="411"/>
    </location>
    <ligand>
        <name>Zn(2+)</name>
        <dbReference type="ChEBI" id="CHEBI:29105"/>
    </ligand>
</feature>
<keyword evidence="12" id="KW-1185">Reference proteome</keyword>
<evidence type="ECO:0000256" key="10">
    <source>
        <dbReference type="RuleBase" id="RU004175"/>
    </source>
</evidence>
<dbReference type="InterPro" id="IPR022695">
    <property type="entry name" value="Histidinol_DH_monofunct"/>
</dbReference>
<dbReference type="OrthoDB" id="9805269at2"/>
<dbReference type="PANTHER" id="PTHR21256:SF14">
    <property type="entry name" value="HISTIDINOL DEHYDROGENASE"/>
    <property type="match status" value="1"/>
</dbReference>
<feature type="binding site" evidence="8">
    <location>
        <position position="253"/>
    </location>
    <ligand>
        <name>substrate</name>
    </ligand>
</feature>
<dbReference type="InterPro" id="IPR016161">
    <property type="entry name" value="Ald_DH/histidinol_DH"/>
</dbReference>
<evidence type="ECO:0000256" key="4">
    <source>
        <dbReference type="ARBA" id="ARBA00023002"/>
    </source>
</evidence>
<dbReference type="SUPFAM" id="SSF53720">
    <property type="entry name" value="ALDH-like"/>
    <property type="match status" value="1"/>
</dbReference>
<evidence type="ECO:0000256" key="6">
    <source>
        <dbReference type="PIRSR" id="PIRSR000099-1"/>
    </source>
</evidence>
<feature type="binding site" evidence="8">
    <location>
        <position position="228"/>
    </location>
    <ligand>
        <name>substrate</name>
    </ligand>
</feature>
<feature type="binding site" evidence="9">
    <location>
        <position position="250"/>
    </location>
    <ligand>
        <name>Zn(2+)</name>
        <dbReference type="ChEBI" id="CHEBI:29105"/>
    </ligand>
</feature>
<feature type="active site" description="Proton acceptor" evidence="6">
    <location>
        <position position="318"/>
    </location>
</feature>
<feature type="binding site" evidence="8">
    <location>
        <position position="250"/>
    </location>
    <ligand>
        <name>substrate</name>
    </ligand>
</feature>
<evidence type="ECO:0000256" key="3">
    <source>
        <dbReference type="ARBA" id="ARBA00022833"/>
    </source>
</evidence>
<dbReference type="GO" id="GO:0004399">
    <property type="term" value="F:histidinol dehydrogenase activity"/>
    <property type="evidence" value="ECO:0007669"/>
    <property type="project" value="InterPro"/>
</dbReference>
<evidence type="ECO:0000256" key="8">
    <source>
        <dbReference type="PIRSR" id="PIRSR000099-3"/>
    </source>
</evidence>
<comment type="similarity">
    <text evidence="1 5 10">Belongs to the histidinol dehydrogenase family.</text>
</comment>
<dbReference type="AlphaFoldDB" id="A0A1I7G8H3"/>
<accession>A0A1I7G8H3</accession>
<dbReference type="PIRSF" id="PIRSF000099">
    <property type="entry name" value="Histidinol_dh"/>
    <property type="match status" value="1"/>
</dbReference>
<dbReference type="PANTHER" id="PTHR21256">
    <property type="entry name" value="HISTIDINOL DEHYDROGENASE HDH"/>
    <property type="match status" value="1"/>
</dbReference>
<gene>
    <name evidence="11" type="ORF">SAMN05216508_10562</name>
</gene>
<keyword evidence="7" id="KW-0520">NAD</keyword>
<feature type="binding site" evidence="8">
    <location>
        <position position="352"/>
    </location>
    <ligand>
        <name>substrate</name>
    </ligand>
</feature>
<protein>
    <submittedName>
        <fullName evidence="11">Histidinol dehydrogenase</fullName>
    </submittedName>
</protein>
<feature type="binding site" evidence="7">
    <location>
        <position position="205"/>
    </location>
    <ligand>
        <name>NAD(+)</name>
        <dbReference type="ChEBI" id="CHEBI:57540"/>
    </ligand>
</feature>
<feature type="binding site" evidence="7">
    <location>
        <position position="119"/>
    </location>
    <ligand>
        <name>NAD(+)</name>
        <dbReference type="ChEBI" id="CHEBI:57540"/>
    </ligand>
</feature>
<keyword evidence="2 9" id="KW-0479">Metal-binding</keyword>
<feature type="binding site" evidence="8">
    <location>
        <position position="406"/>
    </location>
    <ligand>
        <name>substrate</name>
    </ligand>
</feature>
<feature type="binding site" evidence="8">
    <location>
        <position position="411"/>
    </location>
    <ligand>
        <name>substrate</name>
    </ligand>
</feature>
<evidence type="ECO:0000256" key="5">
    <source>
        <dbReference type="PIRNR" id="PIRNR000099"/>
    </source>
</evidence>
<evidence type="ECO:0000256" key="7">
    <source>
        <dbReference type="PIRSR" id="PIRSR000099-2"/>
    </source>
</evidence>
<comment type="cofactor">
    <cofactor evidence="9">
        <name>Zn(2+)</name>
        <dbReference type="ChEBI" id="CHEBI:29105"/>
    </cofactor>
    <text evidence="9">Binds 1 zinc ion per subunit.</text>
</comment>
<name>A0A1I7G8H3_9FIRM</name>
<evidence type="ECO:0000256" key="9">
    <source>
        <dbReference type="PIRSR" id="PIRSR000099-4"/>
    </source>
</evidence>
<proteinExistence type="inferred from homology"/>
<keyword evidence="3 9" id="KW-0862">Zinc</keyword>
<dbReference type="PRINTS" id="PR00083">
    <property type="entry name" value="HOLDHDRGNASE"/>
</dbReference>
<dbReference type="Gene3D" id="3.40.50.1980">
    <property type="entry name" value="Nitrogenase molybdenum iron protein domain"/>
    <property type="match status" value="2"/>
</dbReference>
<evidence type="ECO:0000256" key="1">
    <source>
        <dbReference type="ARBA" id="ARBA00010178"/>
    </source>
</evidence>
<dbReference type="GO" id="GO:0005829">
    <property type="term" value="C:cytosol"/>
    <property type="evidence" value="ECO:0007669"/>
    <property type="project" value="TreeGrafter"/>
</dbReference>
<dbReference type="NCBIfam" id="TIGR00069">
    <property type="entry name" value="hisD"/>
    <property type="match status" value="1"/>
</dbReference>
<feature type="binding site" evidence="9">
    <location>
        <position position="253"/>
    </location>
    <ligand>
        <name>Zn(2+)</name>
        <dbReference type="ChEBI" id="CHEBI:29105"/>
    </ligand>
</feature>
<dbReference type="InterPro" id="IPR012131">
    <property type="entry name" value="Hstdl_DH"/>
</dbReference>